<dbReference type="Proteomes" id="UP000240357">
    <property type="component" value="Unassembled WGS sequence"/>
</dbReference>
<protein>
    <submittedName>
        <fullName evidence="1">Uncharacterized protein</fullName>
    </submittedName>
</protein>
<sequence length="118" mass="13295">MADFNPWYFILETHILPVTTHYYGTSKPTLKNGTSTVVMPSEVFVHMSKLDLTALISYLKQLPPVNLQLPTTKFYYMGRTLLAMGKLNILVAEKRNNSPSRILLNPVLVLRMGATSPI</sequence>
<name>A0A2T2YCR7_9BACT</name>
<evidence type="ECO:0000313" key="2">
    <source>
        <dbReference type="Proteomes" id="UP000240357"/>
    </source>
</evidence>
<dbReference type="OrthoDB" id="9809720at2"/>
<dbReference type="AlphaFoldDB" id="A0A2T2YCR7"/>
<accession>A0A2T2YCR7</accession>
<dbReference type="RefSeq" id="WP_106927777.1">
    <property type="nucleotide sequence ID" value="NZ_PYFT01000001.1"/>
</dbReference>
<dbReference type="EMBL" id="PYFT01000001">
    <property type="protein sequence ID" value="PSR53294.1"/>
    <property type="molecule type" value="Genomic_DNA"/>
</dbReference>
<keyword evidence="2" id="KW-1185">Reference proteome</keyword>
<comment type="caution">
    <text evidence="1">The sequence shown here is derived from an EMBL/GenBank/DDBJ whole genome shotgun (WGS) entry which is preliminary data.</text>
</comment>
<evidence type="ECO:0000313" key="1">
    <source>
        <dbReference type="EMBL" id="PSR53294.1"/>
    </source>
</evidence>
<reference evidence="1 2" key="1">
    <citation type="submission" date="2018-03" db="EMBL/GenBank/DDBJ databases">
        <title>Adhaeribacter sp. HMF7605 Genome sequencing and assembly.</title>
        <authorList>
            <person name="Kang H."/>
            <person name="Kang J."/>
            <person name="Cha I."/>
            <person name="Kim H."/>
            <person name="Joh K."/>
        </authorList>
    </citation>
    <scope>NUCLEOTIDE SEQUENCE [LARGE SCALE GENOMIC DNA]</scope>
    <source>
        <strain evidence="1 2">HMF7605</strain>
    </source>
</reference>
<gene>
    <name evidence="1" type="ORF">AHMF7605_06990</name>
</gene>
<organism evidence="1 2">
    <name type="scientific">Adhaeribacter arboris</name>
    <dbReference type="NCBI Taxonomy" id="2072846"/>
    <lineage>
        <taxon>Bacteria</taxon>
        <taxon>Pseudomonadati</taxon>
        <taxon>Bacteroidota</taxon>
        <taxon>Cytophagia</taxon>
        <taxon>Cytophagales</taxon>
        <taxon>Hymenobacteraceae</taxon>
        <taxon>Adhaeribacter</taxon>
    </lineage>
</organism>
<proteinExistence type="predicted"/>